<evidence type="ECO:0000259" key="9">
    <source>
        <dbReference type="Pfam" id="PF04535"/>
    </source>
</evidence>
<dbReference type="GO" id="GO:0005886">
    <property type="term" value="C:plasma membrane"/>
    <property type="evidence" value="ECO:0007669"/>
    <property type="project" value="UniProtKB-SubCell"/>
</dbReference>
<comment type="subunit">
    <text evidence="3 8">Homodimer and heterodimers.</text>
</comment>
<evidence type="ECO:0000313" key="10">
    <source>
        <dbReference type="EMBL" id="KZV32101.1"/>
    </source>
</evidence>
<dbReference type="Proteomes" id="UP000250235">
    <property type="component" value="Unassembled WGS sequence"/>
</dbReference>
<evidence type="ECO:0000256" key="7">
    <source>
        <dbReference type="ARBA" id="ARBA00023136"/>
    </source>
</evidence>
<protein>
    <recommendedName>
        <fullName evidence="8">CASP-like protein</fullName>
    </recommendedName>
</protein>
<gene>
    <name evidence="10" type="ORF">F511_34375</name>
</gene>
<dbReference type="PANTHER" id="PTHR33573">
    <property type="entry name" value="CASP-LIKE PROTEIN 4A4"/>
    <property type="match status" value="1"/>
</dbReference>
<organism evidence="10 11">
    <name type="scientific">Dorcoceras hygrometricum</name>
    <dbReference type="NCBI Taxonomy" id="472368"/>
    <lineage>
        <taxon>Eukaryota</taxon>
        <taxon>Viridiplantae</taxon>
        <taxon>Streptophyta</taxon>
        <taxon>Embryophyta</taxon>
        <taxon>Tracheophyta</taxon>
        <taxon>Spermatophyta</taxon>
        <taxon>Magnoliopsida</taxon>
        <taxon>eudicotyledons</taxon>
        <taxon>Gunneridae</taxon>
        <taxon>Pentapetalae</taxon>
        <taxon>asterids</taxon>
        <taxon>lamiids</taxon>
        <taxon>Lamiales</taxon>
        <taxon>Gesneriaceae</taxon>
        <taxon>Didymocarpoideae</taxon>
        <taxon>Trichosporeae</taxon>
        <taxon>Loxocarpinae</taxon>
        <taxon>Dorcoceras</taxon>
    </lineage>
</organism>
<dbReference type="InterPro" id="IPR006702">
    <property type="entry name" value="CASP_dom"/>
</dbReference>
<dbReference type="EMBL" id="KV006939">
    <property type="protein sequence ID" value="KZV32101.1"/>
    <property type="molecule type" value="Genomic_DNA"/>
</dbReference>
<dbReference type="OrthoDB" id="685197at2759"/>
<evidence type="ECO:0000256" key="4">
    <source>
        <dbReference type="ARBA" id="ARBA00022475"/>
    </source>
</evidence>
<dbReference type="InterPro" id="IPR006459">
    <property type="entry name" value="CASP/CASPL"/>
</dbReference>
<evidence type="ECO:0000313" key="11">
    <source>
        <dbReference type="Proteomes" id="UP000250235"/>
    </source>
</evidence>
<dbReference type="AlphaFoldDB" id="A0A2Z7BJD1"/>
<comment type="subcellular location">
    <subcellularLocation>
        <location evidence="1 8">Cell membrane</location>
        <topology evidence="1 8">Multi-pass membrane protein</topology>
    </subcellularLocation>
</comment>
<feature type="domain" description="Casparian strip membrane protein" evidence="9">
    <location>
        <begin position="13"/>
        <end position="150"/>
    </location>
</feature>
<evidence type="ECO:0000256" key="8">
    <source>
        <dbReference type="RuleBase" id="RU361233"/>
    </source>
</evidence>
<feature type="transmembrane region" description="Helical" evidence="8">
    <location>
        <begin position="56"/>
        <end position="83"/>
    </location>
</feature>
<keyword evidence="4 8" id="KW-1003">Cell membrane</keyword>
<dbReference type="PANTHER" id="PTHR33573:SF40">
    <property type="entry name" value="CASP-LIKE PROTEIN 4D2"/>
    <property type="match status" value="1"/>
</dbReference>
<comment type="similarity">
    <text evidence="2 8">Belongs to the Casparian strip membrane proteins (CASP) family.</text>
</comment>
<reference evidence="10 11" key="1">
    <citation type="journal article" date="2015" name="Proc. Natl. Acad. Sci. U.S.A.">
        <title>The resurrection genome of Boea hygrometrica: A blueprint for survival of dehydration.</title>
        <authorList>
            <person name="Xiao L."/>
            <person name="Yang G."/>
            <person name="Zhang L."/>
            <person name="Yang X."/>
            <person name="Zhao S."/>
            <person name="Ji Z."/>
            <person name="Zhou Q."/>
            <person name="Hu M."/>
            <person name="Wang Y."/>
            <person name="Chen M."/>
            <person name="Xu Y."/>
            <person name="Jin H."/>
            <person name="Xiao X."/>
            <person name="Hu G."/>
            <person name="Bao F."/>
            <person name="Hu Y."/>
            <person name="Wan P."/>
            <person name="Li L."/>
            <person name="Deng X."/>
            <person name="Kuang T."/>
            <person name="Xiang C."/>
            <person name="Zhu J.K."/>
            <person name="Oliver M.J."/>
            <person name="He Y."/>
        </authorList>
    </citation>
    <scope>NUCLEOTIDE SEQUENCE [LARGE SCALE GENOMIC DNA]</scope>
    <source>
        <strain evidence="11">cv. XS01</strain>
    </source>
</reference>
<feature type="transmembrane region" description="Helical" evidence="8">
    <location>
        <begin position="12"/>
        <end position="35"/>
    </location>
</feature>
<dbReference type="NCBIfam" id="TIGR01569">
    <property type="entry name" value="A_tha_TIGR01569"/>
    <property type="match status" value="1"/>
</dbReference>
<keyword evidence="11" id="KW-1185">Reference proteome</keyword>
<keyword evidence="5 8" id="KW-0812">Transmembrane</keyword>
<evidence type="ECO:0000256" key="2">
    <source>
        <dbReference type="ARBA" id="ARBA00007651"/>
    </source>
</evidence>
<evidence type="ECO:0000256" key="5">
    <source>
        <dbReference type="ARBA" id="ARBA00022692"/>
    </source>
</evidence>
<feature type="transmembrane region" description="Helical" evidence="8">
    <location>
        <begin position="140"/>
        <end position="163"/>
    </location>
</feature>
<evidence type="ECO:0000256" key="3">
    <source>
        <dbReference type="ARBA" id="ARBA00011489"/>
    </source>
</evidence>
<keyword evidence="7 8" id="KW-0472">Membrane</keyword>
<evidence type="ECO:0000256" key="1">
    <source>
        <dbReference type="ARBA" id="ARBA00004651"/>
    </source>
</evidence>
<evidence type="ECO:0000256" key="6">
    <source>
        <dbReference type="ARBA" id="ARBA00022989"/>
    </source>
</evidence>
<dbReference type="Pfam" id="PF04535">
    <property type="entry name" value="CASP_dom"/>
    <property type="match status" value="1"/>
</dbReference>
<keyword evidence="6 8" id="KW-1133">Transmembrane helix</keyword>
<sequence>MAPPPSQVVSPFVSLILRVVTLICLLVSLILLITANGTASLPDYGHEKVKFKDVQAFKYMCAAIVIGIVYTLLQTTFTVIQISSGSRFGGETFVYVDFYGDKIISYILITGAAASFGVTQDMKDLVDLLGITGFANTVNAAAALCTLGFLFTAILSVFSSMALPKKA</sequence>
<proteinExistence type="inferred from homology"/>
<feature type="transmembrane region" description="Helical" evidence="8">
    <location>
        <begin position="103"/>
        <end position="119"/>
    </location>
</feature>
<name>A0A2Z7BJD1_9LAMI</name>
<accession>A0A2Z7BJD1</accession>